<evidence type="ECO:0000313" key="2">
    <source>
        <dbReference type="EMBL" id="AOY75372.1"/>
    </source>
</evidence>
<dbReference type="InterPro" id="IPR056086">
    <property type="entry name" value="DUF7669"/>
</dbReference>
<gene>
    <name evidence="2" type="ORF">BJL90_05335</name>
    <name evidence="3" type="ORF">CLFO_43100</name>
</gene>
<feature type="domain" description="DUF7669" evidence="1">
    <location>
        <begin position="277"/>
        <end position="342"/>
    </location>
</feature>
<dbReference type="EMBL" id="CP020559">
    <property type="protein sequence ID" value="ARE89827.1"/>
    <property type="molecule type" value="Genomic_DNA"/>
</dbReference>
<dbReference type="KEGG" id="cfm:BJL90_05335"/>
<evidence type="ECO:0000313" key="5">
    <source>
        <dbReference type="Proteomes" id="UP000192478"/>
    </source>
</evidence>
<protein>
    <recommendedName>
        <fullName evidence="1">DUF7669 domain-containing protein</fullName>
    </recommendedName>
</protein>
<dbReference type="Proteomes" id="UP000192478">
    <property type="component" value="Chromosome"/>
</dbReference>
<dbReference type="Pfam" id="PF24706">
    <property type="entry name" value="DUF7669"/>
    <property type="match status" value="1"/>
</dbReference>
<organism evidence="3 5">
    <name type="scientific">Clostridium formicaceticum</name>
    <dbReference type="NCBI Taxonomy" id="1497"/>
    <lineage>
        <taxon>Bacteria</taxon>
        <taxon>Bacillati</taxon>
        <taxon>Bacillota</taxon>
        <taxon>Clostridia</taxon>
        <taxon>Eubacteriales</taxon>
        <taxon>Clostridiaceae</taxon>
        <taxon>Clostridium</taxon>
    </lineage>
</organism>
<keyword evidence="4" id="KW-1185">Reference proteome</keyword>
<accession>A0AAC9RR57</accession>
<evidence type="ECO:0000313" key="4">
    <source>
        <dbReference type="Proteomes" id="UP000177894"/>
    </source>
</evidence>
<dbReference type="Proteomes" id="UP000177894">
    <property type="component" value="Chromosome"/>
</dbReference>
<dbReference type="EMBL" id="CP017603">
    <property type="protein sequence ID" value="AOY75372.1"/>
    <property type="molecule type" value="Genomic_DNA"/>
</dbReference>
<proteinExistence type="predicted"/>
<evidence type="ECO:0000259" key="1">
    <source>
        <dbReference type="Pfam" id="PF24706"/>
    </source>
</evidence>
<reference evidence="2 4" key="1">
    <citation type="submission" date="2016-10" db="EMBL/GenBank/DDBJ databases">
        <title>Complete Genome Sequence of Acetogen Clostridium formicoaceticum ATCC 27076.</title>
        <authorList>
            <person name="Bao T."/>
            <person name="Cheng C."/>
            <person name="Zhao J."/>
            <person name="Yang S.-T."/>
            <person name="Wang J."/>
            <person name="Wang M."/>
        </authorList>
    </citation>
    <scope>NUCLEOTIDE SEQUENCE [LARGE SCALE GENOMIC DNA]</scope>
    <source>
        <strain evidence="2 4">ATCC 27076</strain>
    </source>
</reference>
<reference evidence="3 5" key="2">
    <citation type="submission" date="2017-03" db="EMBL/GenBank/DDBJ databases">
        <title>Complete sequence of Clostridium formicaceticum DSM 92.</title>
        <authorList>
            <person name="Poehlein A."/>
            <person name="Karl M."/>
            <person name="Bengelsdorf F.R."/>
            <person name="Duerre P."/>
            <person name="Daniel R."/>
        </authorList>
    </citation>
    <scope>NUCLEOTIDE SEQUENCE [LARGE SCALE GENOMIC DNA]</scope>
    <source>
        <strain evidence="3 5">DSM 92</strain>
    </source>
</reference>
<dbReference type="AlphaFoldDB" id="A0AAC9RR57"/>
<sequence>MGDNQVITKIIEKYYLEINNEKHHRFKSWEHCYKFFKNREIFNSVEQKDIAALHLAFYLASWGMYRGSSFLLQKDYKVHQYALEVLGKQKYDNLWTNRLEESYIEHIDLIIELKHEVIKSYSDNISTVKGKEKDINVTDTLVSKILLGVLGCVPAYDRYFIDGLKYHGFRYTNFSKDSLLELCKFYDRYRLEFNKLQEITEANGLRYSQMKLIDMYFWQVGYSLDPSNELQPEEFSIIEQCSLEWKKMKQADKKGRVSIPKKINDDEKKSKSKSVLDMVIEAVDNMEGEFTKKDIKDYIFSKYGEINEGTINCQTILGTVNRESRVNWQVNKKERISNSRYDFLYDKGNGHLEKYNPDIHGLWEIKEKDGKYFVKKYDRG</sequence>
<name>A0AAC9RR57_9CLOT</name>
<evidence type="ECO:0000313" key="3">
    <source>
        <dbReference type="EMBL" id="ARE89827.1"/>
    </source>
</evidence>